<keyword evidence="5" id="KW-0804">Transcription</keyword>
<dbReference type="InterPro" id="IPR007627">
    <property type="entry name" value="RNA_pol_sigma70_r2"/>
</dbReference>
<dbReference type="Gene3D" id="1.10.1740.10">
    <property type="match status" value="1"/>
</dbReference>
<evidence type="ECO:0000259" key="6">
    <source>
        <dbReference type="Pfam" id="PF04542"/>
    </source>
</evidence>
<comment type="caution">
    <text evidence="8">The sequence shown here is derived from an EMBL/GenBank/DDBJ whole genome shotgun (WGS) entry which is preliminary data.</text>
</comment>
<dbReference type="InterPro" id="IPR013325">
    <property type="entry name" value="RNA_pol_sigma_r2"/>
</dbReference>
<dbReference type="Proteomes" id="UP001623592">
    <property type="component" value="Unassembled WGS sequence"/>
</dbReference>
<dbReference type="Gene3D" id="1.10.10.10">
    <property type="entry name" value="Winged helix-like DNA-binding domain superfamily/Winged helix DNA-binding domain"/>
    <property type="match status" value="1"/>
</dbReference>
<evidence type="ECO:0000256" key="3">
    <source>
        <dbReference type="ARBA" id="ARBA00023082"/>
    </source>
</evidence>
<evidence type="ECO:0000256" key="4">
    <source>
        <dbReference type="ARBA" id="ARBA00023125"/>
    </source>
</evidence>
<dbReference type="SUPFAM" id="SSF88946">
    <property type="entry name" value="Sigma2 domain of RNA polymerase sigma factors"/>
    <property type="match status" value="1"/>
</dbReference>
<dbReference type="Pfam" id="PF04542">
    <property type="entry name" value="Sigma70_r2"/>
    <property type="match status" value="1"/>
</dbReference>
<accession>A0ABW8TFF0</accession>
<dbReference type="InterPro" id="IPR036388">
    <property type="entry name" value="WH-like_DNA-bd_sf"/>
</dbReference>
<keyword evidence="4" id="KW-0238">DNA-binding</keyword>
<dbReference type="InterPro" id="IPR014284">
    <property type="entry name" value="RNA_pol_sigma-70_dom"/>
</dbReference>
<dbReference type="NCBIfam" id="TIGR02937">
    <property type="entry name" value="sigma70-ECF"/>
    <property type="match status" value="1"/>
</dbReference>
<evidence type="ECO:0000259" key="7">
    <source>
        <dbReference type="Pfam" id="PF08281"/>
    </source>
</evidence>
<dbReference type="InterPro" id="IPR039425">
    <property type="entry name" value="RNA_pol_sigma-70-like"/>
</dbReference>
<organism evidence="8 9">
    <name type="scientific">Clostridium neuense</name>
    <dbReference type="NCBI Taxonomy" id="1728934"/>
    <lineage>
        <taxon>Bacteria</taxon>
        <taxon>Bacillati</taxon>
        <taxon>Bacillota</taxon>
        <taxon>Clostridia</taxon>
        <taxon>Eubacteriales</taxon>
        <taxon>Clostridiaceae</taxon>
        <taxon>Clostridium</taxon>
    </lineage>
</organism>
<evidence type="ECO:0000313" key="9">
    <source>
        <dbReference type="Proteomes" id="UP001623592"/>
    </source>
</evidence>
<dbReference type="EMBL" id="JBJIAA010000008">
    <property type="protein sequence ID" value="MFL0250982.1"/>
    <property type="molecule type" value="Genomic_DNA"/>
</dbReference>
<name>A0ABW8TFF0_9CLOT</name>
<dbReference type="SUPFAM" id="SSF88659">
    <property type="entry name" value="Sigma3 and sigma4 domains of RNA polymerase sigma factors"/>
    <property type="match status" value="1"/>
</dbReference>
<dbReference type="InterPro" id="IPR013249">
    <property type="entry name" value="RNA_pol_sigma70_r4_t2"/>
</dbReference>
<evidence type="ECO:0000256" key="1">
    <source>
        <dbReference type="ARBA" id="ARBA00010641"/>
    </source>
</evidence>
<sequence length="192" mass="22746">MKVPLEGMKEMIDKKNFISGLRHRDLKALDYLVDNYSDLALKVSYSVLNNRELSEECVNDVLLKIWDNIVSFKDDENFDKWFAVITKRQAIDILRKEKRHSFRLELKEDFNYSADDNAFEEVRKKLEREELRNSIEGLDESSKDIIVRRYFKDESLEEISSSLGISKGAVSNRLLRLKKKLKQVFSRRVYNE</sequence>
<protein>
    <submittedName>
        <fullName evidence="8">Sigma-70 family RNA polymerase sigma factor</fullName>
    </submittedName>
</protein>
<keyword evidence="9" id="KW-1185">Reference proteome</keyword>
<gene>
    <name evidence="8" type="ORF">ACJDT4_11165</name>
</gene>
<evidence type="ECO:0000256" key="2">
    <source>
        <dbReference type="ARBA" id="ARBA00023015"/>
    </source>
</evidence>
<dbReference type="PANTHER" id="PTHR43133">
    <property type="entry name" value="RNA POLYMERASE ECF-TYPE SIGMA FACTO"/>
    <property type="match status" value="1"/>
</dbReference>
<feature type="domain" description="RNA polymerase sigma factor 70 region 4 type 2" evidence="7">
    <location>
        <begin position="128"/>
        <end position="181"/>
    </location>
</feature>
<evidence type="ECO:0000256" key="5">
    <source>
        <dbReference type="ARBA" id="ARBA00023163"/>
    </source>
</evidence>
<dbReference type="Pfam" id="PF08281">
    <property type="entry name" value="Sigma70_r4_2"/>
    <property type="match status" value="1"/>
</dbReference>
<proteinExistence type="inferred from homology"/>
<evidence type="ECO:0000313" key="8">
    <source>
        <dbReference type="EMBL" id="MFL0250982.1"/>
    </source>
</evidence>
<feature type="domain" description="RNA polymerase sigma-70 region 2" evidence="6">
    <location>
        <begin position="32"/>
        <end position="99"/>
    </location>
</feature>
<keyword evidence="3" id="KW-0731">Sigma factor</keyword>
<comment type="similarity">
    <text evidence="1">Belongs to the sigma-70 factor family. ECF subfamily.</text>
</comment>
<dbReference type="PANTHER" id="PTHR43133:SF8">
    <property type="entry name" value="RNA POLYMERASE SIGMA FACTOR HI_1459-RELATED"/>
    <property type="match status" value="1"/>
</dbReference>
<dbReference type="InterPro" id="IPR013324">
    <property type="entry name" value="RNA_pol_sigma_r3/r4-like"/>
</dbReference>
<reference evidence="8 9" key="1">
    <citation type="submission" date="2024-11" db="EMBL/GenBank/DDBJ databases">
        <authorList>
            <person name="Heng Y.C."/>
            <person name="Lim A.C.H."/>
            <person name="Lee J.K.Y."/>
            <person name="Kittelmann S."/>
        </authorList>
    </citation>
    <scope>NUCLEOTIDE SEQUENCE [LARGE SCALE GENOMIC DNA]</scope>
    <source>
        <strain evidence="8 9">WILCCON 0114</strain>
    </source>
</reference>
<keyword evidence="2" id="KW-0805">Transcription regulation</keyword>